<dbReference type="AlphaFoldDB" id="A0A448XPU6"/>
<accession>A0A448XPU6</accession>
<evidence type="ECO:0000313" key="1">
    <source>
        <dbReference type="EMBL" id="VEL41902.1"/>
    </source>
</evidence>
<proteinExistence type="predicted"/>
<gene>
    <name evidence="1" type="ORF">PXEA_LOCUS35342</name>
</gene>
<reference evidence="1" key="1">
    <citation type="submission" date="2018-11" db="EMBL/GenBank/DDBJ databases">
        <authorList>
            <consortium name="Pathogen Informatics"/>
        </authorList>
    </citation>
    <scope>NUCLEOTIDE SEQUENCE</scope>
</reference>
<evidence type="ECO:0000313" key="2">
    <source>
        <dbReference type="Proteomes" id="UP000784294"/>
    </source>
</evidence>
<dbReference type="Proteomes" id="UP000784294">
    <property type="component" value="Unassembled WGS sequence"/>
</dbReference>
<protein>
    <submittedName>
        <fullName evidence="1">Uncharacterized protein</fullName>
    </submittedName>
</protein>
<comment type="caution">
    <text evidence="1">The sequence shown here is derived from an EMBL/GenBank/DDBJ whole genome shotgun (WGS) entry which is preliminary data.</text>
</comment>
<organism evidence="1 2">
    <name type="scientific">Protopolystoma xenopodis</name>
    <dbReference type="NCBI Taxonomy" id="117903"/>
    <lineage>
        <taxon>Eukaryota</taxon>
        <taxon>Metazoa</taxon>
        <taxon>Spiralia</taxon>
        <taxon>Lophotrochozoa</taxon>
        <taxon>Platyhelminthes</taxon>
        <taxon>Monogenea</taxon>
        <taxon>Polyopisthocotylea</taxon>
        <taxon>Polystomatidea</taxon>
        <taxon>Polystomatidae</taxon>
        <taxon>Protopolystoma</taxon>
    </lineage>
</organism>
<dbReference type="EMBL" id="CAAALY010271581">
    <property type="protein sequence ID" value="VEL41902.1"/>
    <property type="molecule type" value="Genomic_DNA"/>
</dbReference>
<name>A0A448XPU6_9PLAT</name>
<sequence length="76" mass="8849">MHLPIGNSALLTYSLIRYLQSLRRSSTFSPFCRHPLHHRTEQVDPNRFNHFRALGHLCRWVGSTSSRASLGRWFLG</sequence>
<keyword evidence="2" id="KW-1185">Reference proteome</keyword>